<feature type="transmembrane region" description="Helical" evidence="1">
    <location>
        <begin position="113"/>
        <end position="140"/>
    </location>
</feature>
<gene>
    <name evidence="2" type="ORF">MGAL_10B052713</name>
</gene>
<dbReference type="AlphaFoldDB" id="A0A8B6GS15"/>
<evidence type="ECO:0000256" key="1">
    <source>
        <dbReference type="SAM" id="Phobius"/>
    </source>
</evidence>
<name>A0A8B6GS15_MYTGA</name>
<sequence length="199" mass="22068">MCLDRNQLLLQPETYCRSEAHENQAIYSWTNVFQAETEAKLTQAEASTNEPLYCLAGSFTEKNDKRDLNITRRFCNDQLQFVCRTGTASSKTPRQSSVAVQVPDKFHILNDKILLKLTGAVIGGILGACSMIIVLAVLIVCKIRSKGIFTDSNTHNYEDTSRVNFSTATYEDLDNAKHSNLTATTNQACDISDSSAPVY</sequence>
<evidence type="ECO:0000313" key="3">
    <source>
        <dbReference type="Proteomes" id="UP000596742"/>
    </source>
</evidence>
<protein>
    <submittedName>
        <fullName evidence="2">Uncharacterized protein</fullName>
    </submittedName>
</protein>
<organism evidence="2 3">
    <name type="scientific">Mytilus galloprovincialis</name>
    <name type="common">Mediterranean mussel</name>
    <dbReference type="NCBI Taxonomy" id="29158"/>
    <lineage>
        <taxon>Eukaryota</taxon>
        <taxon>Metazoa</taxon>
        <taxon>Spiralia</taxon>
        <taxon>Lophotrochozoa</taxon>
        <taxon>Mollusca</taxon>
        <taxon>Bivalvia</taxon>
        <taxon>Autobranchia</taxon>
        <taxon>Pteriomorphia</taxon>
        <taxon>Mytilida</taxon>
        <taxon>Mytiloidea</taxon>
        <taxon>Mytilidae</taxon>
        <taxon>Mytilinae</taxon>
        <taxon>Mytilus</taxon>
    </lineage>
</organism>
<accession>A0A8B6GS15</accession>
<dbReference type="EMBL" id="UYJE01008930">
    <property type="protein sequence ID" value="VDI68645.1"/>
    <property type="molecule type" value="Genomic_DNA"/>
</dbReference>
<evidence type="ECO:0000313" key="2">
    <source>
        <dbReference type="EMBL" id="VDI68645.1"/>
    </source>
</evidence>
<reference evidence="2" key="1">
    <citation type="submission" date="2018-11" db="EMBL/GenBank/DDBJ databases">
        <authorList>
            <person name="Alioto T."/>
            <person name="Alioto T."/>
        </authorList>
    </citation>
    <scope>NUCLEOTIDE SEQUENCE</scope>
</reference>
<keyword evidence="3" id="KW-1185">Reference proteome</keyword>
<proteinExistence type="predicted"/>
<dbReference type="Proteomes" id="UP000596742">
    <property type="component" value="Unassembled WGS sequence"/>
</dbReference>
<comment type="caution">
    <text evidence="2">The sequence shown here is derived from an EMBL/GenBank/DDBJ whole genome shotgun (WGS) entry which is preliminary data.</text>
</comment>
<keyword evidence="1" id="KW-0472">Membrane</keyword>
<dbReference type="OrthoDB" id="6177073at2759"/>
<keyword evidence="1" id="KW-0812">Transmembrane</keyword>
<keyword evidence="1" id="KW-1133">Transmembrane helix</keyword>